<dbReference type="Proteomes" id="UP000515121">
    <property type="component" value="Unplaced"/>
</dbReference>
<keyword evidence="1" id="KW-0175">Coiled coil</keyword>
<evidence type="ECO:0000256" key="1">
    <source>
        <dbReference type="SAM" id="Coils"/>
    </source>
</evidence>
<reference evidence="3" key="1">
    <citation type="submission" date="2025-08" db="UniProtKB">
        <authorList>
            <consortium name="RefSeq"/>
        </authorList>
    </citation>
    <scope>IDENTIFICATION</scope>
    <source>
        <tissue evidence="3">Fruit stalk</tissue>
    </source>
</reference>
<protein>
    <submittedName>
        <fullName evidence="3">MATH domain and coiled-coil domain-containing protein At3g58220-like</fullName>
    </submittedName>
</protein>
<keyword evidence="2" id="KW-1185">Reference proteome</keyword>
<evidence type="ECO:0000313" key="3">
    <source>
        <dbReference type="RefSeq" id="XP_022769571.1"/>
    </source>
</evidence>
<dbReference type="RefSeq" id="XP_022769571.1">
    <property type="nucleotide sequence ID" value="XM_022913836.1"/>
</dbReference>
<proteinExistence type="predicted"/>
<dbReference type="GeneID" id="111313148"/>
<gene>
    <name evidence="3" type="primary">LOC111313148</name>
</gene>
<dbReference type="KEGG" id="dzi:111313148"/>
<organism evidence="2 3">
    <name type="scientific">Durio zibethinus</name>
    <name type="common">Durian</name>
    <dbReference type="NCBI Taxonomy" id="66656"/>
    <lineage>
        <taxon>Eukaryota</taxon>
        <taxon>Viridiplantae</taxon>
        <taxon>Streptophyta</taxon>
        <taxon>Embryophyta</taxon>
        <taxon>Tracheophyta</taxon>
        <taxon>Spermatophyta</taxon>
        <taxon>Magnoliopsida</taxon>
        <taxon>eudicotyledons</taxon>
        <taxon>Gunneridae</taxon>
        <taxon>Pentapetalae</taxon>
        <taxon>rosids</taxon>
        <taxon>malvids</taxon>
        <taxon>Malvales</taxon>
        <taxon>Malvaceae</taxon>
        <taxon>Helicteroideae</taxon>
        <taxon>Durio</taxon>
    </lineage>
</organism>
<sequence length="156" mass="18061">MLTCWLLGIMEGSFLEEFFGDSVNVNGFKVLKKNAPMIQEIFSKHPNIASGLRVHFLTSINVFMNTLAVVCKTATKEKVTWEEIELMEKGIVVLELAGFEISWLKLIVVQHREEVERNEKIESMEAQLKVLKENQNKLIEEHKSKRQTPIRELFTK</sequence>
<dbReference type="AlphaFoldDB" id="A0A6P6AXQ0"/>
<accession>A0A6P6AXQ0</accession>
<feature type="coiled-coil region" evidence="1">
    <location>
        <begin position="114"/>
        <end position="148"/>
    </location>
</feature>
<evidence type="ECO:0000313" key="2">
    <source>
        <dbReference type="Proteomes" id="UP000515121"/>
    </source>
</evidence>
<name>A0A6P6AXQ0_DURZI</name>
<dbReference type="OrthoDB" id="1506770at2759"/>